<dbReference type="EMBL" id="AWUE01018684">
    <property type="protein sequence ID" value="OMO78898.1"/>
    <property type="molecule type" value="Genomic_DNA"/>
</dbReference>
<dbReference type="Proteomes" id="UP000187203">
    <property type="component" value="Unassembled WGS sequence"/>
</dbReference>
<evidence type="ECO:0000256" key="1">
    <source>
        <dbReference type="SAM" id="MobiDB-lite"/>
    </source>
</evidence>
<evidence type="ECO:0000313" key="2">
    <source>
        <dbReference type="EMBL" id="OMO78898.1"/>
    </source>
</evidence>
<sequence>MRERKLTDAGWIEVEVDNKAKIPSLITGKADNIKFSIGVSIVNPKLVPVLTPVLKDDSCVSSDGSLKNSPLSIGQTTSQHSRDSFNSPAFFVGEDESLKGNFYSPLSIEQHLMKTIMQRVALLRIGKN</sequence>
<name>A0A1R3I8L7_9ROSI</name>
<proteinExistence type="predicted"/>
<comment type="caution">
    <text evidence="2">The sequence shown here is derived from an EMBL/GenBank/DDBJ whole genome shotgun (WGS) entry which is preliminary data.</text>
</comment>
<gene>
    <name evidence="2" type="ORF">COLO4_24639</name>
</gene>
<protein>
    <submittedName>
        <fullName evidence="2">Uncharacterized protein</fullName>
    </submittedName>
</protein>
<accession>A0A1R3I8L7</accession>
<reference evidence="3" key="1">
    <citation type="submission" date="2013-09" db="EMBL/GenBank/DDBJ databases">
        <title>Corchorus olitorius genome sequencing.</title>
        <authorList>
            <person name="Alam M."/>
            <person name="Haque M.S."/>
            <person name="Islam M.S."/>
            <person name="Emdad E.M."/>
            <person name="Islam M.M."/>
            <person name="Ahmed B."/>
            <person name="Halim A."/>
            <person name="Hossen Q.M.M."/>
            <person name="Hossain M.Z."/>
            <person name="Ahmed R."/>
            <person name="Khan M.M."/>
            <person name="Islam R."/>
            <person name="Rashid M.M."/>
            <person name="Khan S.A."/>
            <person name="Rahman M.S."/>
            <person name="Alam M."/>
            <person name="Yahiya A.S."/>
            <person name="Khan M.S."/>
            <person name="Azam M.S."/>
            <person name="Haque T."/>
            <person name="Lashkar M.Z.H."/>
            <person name="Akhand A.I."/>
            <person name="Morshed G."/>
            <person name="Roy S."/>
            <person name="Uddin K.S."/>
            <person name="Rabeya T."/>
            <person name="Hossain A.S."/>
            <person name="Chowdhury A."/>
            <person name="Snigdha A.R."/>
            <person name="Mortoza M.S."/>
            <person name="Matin S.A."/>
            <person name="Hoque S.M.E."/>
            <person name="Islam M.K."/>
            <person name="Roy D.K."/>
            <person name="Haider R."/>
            <person name="Moosa M.M."/>
            <person name="Elias S.M."/>
            <person name="Hasan A.M."/>
            <person name="Jahan S."/>
            <person name="Shafiuddin M."/>
            <person name="Mahmood N."/>
            <person name="Shommy N.S."/>
        </authorList>
    </citation>
    <scope>NUCLEOTIDE SEQUENCE [LARGE SCALE GENOMIC DNA]</scope>
    <source>
        <strain evidence="3">cv. O-4</strain>
    </source>
</reference>
<dbReference type="AlphaFoldDB" id="A0A1R3I8L7"/>
<keyword evidence="3" id="KW-1185">Reference proteome</keyword>
<evidence type="ECO:0000313" key="3">
    <source>
        <dbReference type="Proteomes" id="UP000187203"/>
    </source>
</evidence>
<feature type="region of interest" description="Disordered" evidence="1">
    <location>
        <begin position="62"/>
        <end position="83"/>
    </location>
</feature>
<organism evidence="2 3">
    <name type="scientific">Corchorus olitorius</name>
    <dbReference type="NCBI Taxonomy" id="93759"/>
    <lineage>
        <taxon>Eukaryota</taxon>
        <taxon>Viridiplantae</taxon>
        <taxon>Streptophyta</taxon>
        <taxon>Embryophyta</taxon>
        <taxon>Tracheophyta</taxon>
        <taxon>Spermatophyta</taxon>
        <taxon>Magnoliopsida</taxon>
        <taxon>eudicotyledons</taxon>
        <taxon>Gunneridae</taxon>
        <taxon>Pentapetalae</taxon>
        <taxon>rosids</taxon>
        <taxon>malvids</taxon>
        <taxon>Malvales</taxon>
        <taxon>Malvaceae</taxon>
        <taxon>Grewioideae</taxon>
        <taxon>Apeibeae</taxon>
        <taxon>Corchorus</taxon>
    </lineage>
</organism>